<keyword evidence="7" id="KW-0560">Oxidoreductase</keyword>
<keyword evidence="11" id="KW-0275">Fatty acid biosynthesis</keyword>
<evidence type="ECO:0000256" key="3">
    <source>
        <dbReference type="ARBA" id="ARBA00022516"/>
    </source>
</evidence>
<evidence type="ECO:0000256" key="5">
    <source>
        <dbReference type="ARBA" id="ARBA00022832"/>
    </source>
</evidence>
<dbReference type="AlphaFoldDB" id="A0A7K1TDT3"/>
<evidence type="ECO:0000313" key="15">
    <source>
        <dbReference type="Proteomes" id="UP000441336"/>
    </source>
</evidence>
<feature type="transmembrane region" description="Helical" evidence="12">
    <location>
        <begin position="161"/>
        <end position="187"/>
    </location>
</feature>
<feature type="transmembrane region" description="Helical" evidence="12">
    <location>
        <begin position="76"/>
        <end position="96"/>
    </location>
</feature>
<evidence type="ECO:0000256" key="2">
    <source>
        <dbReference type="ARBA" id="ARBA00008749"/>
    </source>
</evidence>
<keyword evidence="15" id="KW-1185">Reference proteome</keyword>
<organism evidence="14 15">
    <name type="scientific">Hymenobacter ginkgonis</name>
    <dbReference type="NCBI Taxonomy" id="2682976"/>
    <lineage>
        <taxon>Bacteria</taxon>
        <taxon>Pseudomonadati</taxon>
        <taxon>Bacteroidota</taxon>
        <taxon>Cytophagia</taxon>
        <taxon>Cytophagales</taxon>
        <taxon>Hymenobacteraceae</taxon>
        <taxon>Hymenobacter</taxon>
    </lineage>
</organism>
<proteinExistence type="inferred from homology"/>
<dbReference type="EMBL" id="WQKZ01000002">
    <property type="protein sequence ID" value="MVN76560.1"/>
    <property type="molecule type" value="Genomic_DNA"/>
</dbReference>
<evidence type="ECO:0000256" key="9">
    <source>
        <dbReference type="ARBA" id="ARBA00023098"/>
    </source>
</evidence>
<feature type="transmembrane region" description="Helical" evidence="12">
    <location>
        <begin position="44"/>
        <end position="64"/>
    </location>
</feature>
<reference evidence="14 15" key="1">
    <citation type="submission" date="2019-12" db="EMBL/GenBank/DDBJ databases">
        <title>Hymenobacter sp. HMF4947 Genome sequencing and assembly.</title>
        <authorList>
            <person name="Kang H."/>
            <person name="Cha I."/>
            <person name="Kim H."/>
            <person name="Joh K."/>
        </authorList>
    </citation>
    <scope>NUCLEOTIDE SEQUENCE [LARGE SCALE GENOMIC DNA]</scope>
    <source>
        <strain evidence="14 15">HMF4947</strain>
    </source>
</reference>
<keyword evidence="10 12" id="KW-0472">Membrane</keyword>
<feature type="domain" description="Fatty acid desaturase" evidence="13">
    <location>
        <begin position="50"/>
        <end position="260"/>
    </location>
</feature>
<keyword evidence="3" id="KW-0444">Lipid biosynthesis</keyword>
<comment type="similarity">
    <text evidence="2">Belongs to the fatty acid desaturase type 2 family.</text>
</comment>
<dbReference type="GO" id="GO:0016020">
    <property type="term" value="C:membrane"/>
    <property type="evidence" value="ECO:0007669"/>
    <property type="project" value="UniProtKB-SubCell"/>
</dbReference>
<keyword evidence="8" id="KW-0408">Iron</keyword>
<evidence type="ECO:0000313" key="14">
    <source>
        <dbReference type="EMBL" id="MVN76560.1"/>
    </source>
</evidence>
<accession>A0A7K1TDT3</accession>
<keyword evidence="9" id="KW-0443">Lipid metabolism</keyword>
<dbReference type="GO" id="GO:0016717">
    <property type="term" value="F:oxidoreductase activity, acting on paired donors, with oxidation of a pair of donors resulting in the reduction of molecular oxygen to two molecules of water"/>
    <property type="evidence" value="ECO:0007669"/>
    <property type="project" value="InterPro"/>
</dbReference>
<dbReference type="InterPro" id="IPR005804">
    <property type="entry name" value="FA_desaturase_dom"/>
</dbReference>
<dbReference type="Proteomes" id="UP000441336">
    <property type="component" value="Unassembled WGS sequence"/>
</dbReference>
<evidence type="ECO:0000259" key="13">
    <source>
        <dbReference type="Pfam" id="PF00487"/>
    </source>
</evidence>
<comment type="caution">
    <text evidence="14">The sequence shown here is derived from an EMBL/GenBank/DDBJ whole genome shotgun (WGS) entry which is preliminary data.</text>
</comment>
<gene>
    <name evidence="14" type="ORF">GO988_09520</name>
</gene>
<protein>
    <submittedName>
        <fullName evidence="14">Acyl-CoA desaturase</fullName>
    </submittedName>
</protein>
<evidence type="ECO:0000256" key="10">
    <source>
        <dbReference type="ARBA" id="ARBA00023136"/>
    </source>
</evidence>
<dbReference type="PANTHER" id="PTHR11351">
    <property type="entry name" value="ACYL-COA DESATURASE"/>
    <property type="match status" value="1"/>
</dbReference>
<evidence type="ECO:0000256" key="8">
    <source>
        <dbReference type="ARBA" id="ARBA00023004"/>
    </source>
</evidence>
<dbReference type="RefSeq" id="WP_157564586.1">
    <property type="nucleotide sequence ID" value="NZ_WQKZ01000002.1"/>
</dbReference>
<sequence length="299" mass="34077">MRLAPLLPAHHRLTTAWFHGCWLYGNLLIGLIWGLPHLTWQRSLASLGLMVLTVGLGHAVGLHRGIIHRAFQTSRFWRGTLAYLSVLAGLGGPVSWLKSHYYRDYWQNQPTSPAYFRYDHSIWQDFHWNHHLALHSADDARYDIPPADLHDPWLVWLEKTWVLHVFALAGLVWWGFGFEVMAAVVCLRIALAMLGHWFVTYVSHTSGYAHYHVAGASESGYNNLLLGVLSFGEGFHNTHHAHPRSARMGTAWYELDLGWLLVRGMEMLGLIWAVEAAGRTATQKPQAQVQPTRRWPWAA</sequence>
<name>A0A7K1TDT3_9BACT</name>
<evidence type="ECO:0000256" key="4">
    <source>
        <dbReference type="ARBA" id="ARBA00022692"/>
    </source>
</evidence>
<evidence type="ECO:0000256" key="1">
    <source>
        <dbReference type="ARBA" id="ARBA00004141"/>
    </source>
</evidence>
<dbReference type="PANTHER" id="PTHR11351:SF31">
    <property type="entry name" value="DESATURASE 1, ISOFORM A-RELATED"/>
    <property type="match status" value="1"/>
</dbReference>
<evidence type="ECO:0000256" key="7">
    <source>
        <dbReference type="ARBA" id="ARBA00023002"/>
    </source>
</evidence>
<evidence type="ECO:0000256" key="6">
    <source>
        <dbReference type="ARBA" id="ARBA00022989"/>
    </source>
</evidence>
<comment type="subcellular location">
    <subcellularLocation>
        <location evidence="1">Membrane</location>
        <topology evidence="1">Multi-pass membrane protein</topology>
    </subcellularLocation>
</comment>
<dbReference type="GO" id="GO:0006633">
    <property type="term" value="P:fatty acid biosynthetic process"/>
    <property type="evidence" value="ECO:0007669"/>
    <property type="project" value="UniProtKB-KW"/>
</dbReference>
<dbReference type="Pfam" id="PF00487">
    <property type="entry name" value="FA_desaturase"/>
    <property type="match status" value="1"/>
</dbReference>
<evidence type="ECO:0000256" key="12">
    <source>
        <dbReference type="SAM" id="Phobius"/>
    </source>
</evidence>
<keyword evidence="5" id="KW-0276">Fatty acid metabolism</keyword>
<evidence type="ECO:0000256" key="11">
    <source>
        <dbReference type="ARBA" id="ARBA00023160"/>
    </source>
</evidence>
<keyword evidence="4 12" id="KW-0812">Transmembrane</keyword>
<keyword evidence="6 12" id="KW-1133">Transmembrane helix</keyword>
<dbReference type="InterPro" id="IPR015876">
    <property type="entry name" value="Acyl-CoA_DS"/>
</dbReference>
<feature type="transmembrane region" description="Helical" evidence="12">
    <location>
        <begin position="21"/>
        <end position="38"/>
    </location>
</feature>